<dbReference type="EMBL" id="LT607413">
    <property type="protein sequence ID" value="SCF33616.1"/>
    <property type="molecule type" value="Genomic_DNA"/>
</dbReference>
<dbReference type="OrthoDB" id="3400442at2"/>
<protein>
    <submittedName>
        <fullName evidence="1">Uncharacterized protein</fullName>
    </submittedName>
</protein>
<evidence type="ECO:0000313" key="2">
    <source>
        <dbReference type="Proteomes" id="UP000198253"/>
    </source>
</evidence>
<dbReference type="AlphaFoldDB" id="A0A1C4ZLD7"/>
<accession>A0A1C4ZLD7</accession>
<dbReference type="InParanoid" id="A0A1C4ZLD7"/>
<dbReference type="Proteomes" id="UP000198253">
    <property type="component" value="Chromosome I"/>
</dbReference>
<proteinExistence type="predicted"/>
<dbReference type="RefSeq" id="WP_088984110.1">
    <property type="nucleotide sequence ID" value="NZ_LT607413.1"/>
</dbReference>
<evidence type="ECO:0000313" key="1">
    <source>
        <dbReference type="EMBL" id="SCF33616.1"/>
    </source>
</evidence>
<organism evidence="1 2">
    <name type="scientific">Micromonospora echinospora</name>
    <name type="common">Micromonospora purpurea</name>
    <dbReference type="NCBI Taxonomy" id="1877"/>
    <lineage>
        <taxon>Bacteria</taxon>
        <taxon>Bacillati</taxon>
        <taxon>Actinomycetota</taxon>
        <taxon>Actinomycetes</taxon>
        <taxon>Micromonosporales</taxon>
        <taxon>Micromonosporaceae</taxon>
        <taxon>Micromonospora</taxon>
    </lineage>
</organism>
<sequence length="374" mass="41576">MERTTAYTDSWYRQPDPVEREDGRRLTNQHWVRVAAVWLLATWSPEQAAGWSSTVVAGRTRSRRDQQWPEPPPLTEIADAAGLPEVTGATVLTSRVSVGPGRSYEPVRTDEEVATELVSLISAVVGTPDRRAEVLVRFLADELAGPYADLLRLTTDSERPDEPGRPEPLHLLQRDFDGSTLRVSLHPAPETRQPPVTDSDGADAALRTRLACIMTLLSDLLWVNNNSPVTFRFRIGRLDPGDGAPVAAAARWWVENREDADEHDEEAFRPVPAADLRAGLRNLVRMHLSELFDGSWDGIDEFPELPADHLAAFLGDHLIDLVLARMGADVHIGYAGLLPTTWPPDDEDFEEEPQTTVLLVDRHEVAVLEIDMTC</sequence>
<gene>
    <name evidence="1" type="ORF">GA0070618_5417</name>
</gene>
<name>A0A1C4ZLD7_MICEC</name>
<keyword evidence="2" id="KW-1185">Reference proteome</keyword>
<reference evidence="2" key="1">
    <citation type="submission" date="2016-06" db="EMBL/GenBank/DDBJ databases">
        <authorList>
            <person name="Varghese N."/>
            <person name="Submissions Spin"/>
        </authorList>
    </citation>
    <scope>NUCLEOTIDE SEQUENCE [LARGE SCALE GENOMIC DNA]</scope>
    <source>
        <strain evidence="2">DSM 43816</strain>
    </source>
</reference>